<evidence type="ECO:0000313" key="2">
    <source>
        <dbReference type="EMBL" id="KAF2871067.1"/>
    </source>
</evidence>
<comment type="caution">
    <text evidence="2">The sequence shown here is derived from an EMBL/GenBank/DDBJ whole genome shotgun (WGS) entry which is preliminary data.</text>
</comment>
<name>A0A7C8IEF5_9PLEO</name>
<dbReference type="Proteomes" id="UP000481861">
    <property type="component" value="Unassembled WGS sequence"/>
</dbReference>
<reference evidence="2 3" key="1">
    <citation type="submission" date="2020-01" db="EMBL/GenBank/DDBJ databases">
        <authorList>
            <consortium name="DOE Joint Genome Institute"/>
            <person name="Haridas S."/>
            <person name="Albert R."/>
            <person name="Binder M."/>
            <person name="Bloem J."/>
            <person name="Labutti K."/>
            <person name="Salamov A."/>
            <person name="Andreopoulos B."/>
            <person name="Baker S.E."/>
            <person name="Barry K."/>
            <person name="Bills G."/>
            <person name="Bluhm B.H."/>
            <person name="Cannon C."/>
            <person name="Castanera R."/>
            <person name="Culley D.E."/>
            <person name="Daum C."/>
            <person name="Ezra D."/>
            <person name="Gonzalez J.B."/>
            <person name="Henrissat B."/>
            <person name="Kuo A."/>
            <person name="Liang C."/>
            <person name="Lipzen A."/>
            <person name="Lutzoni F."/>
            <person name="Magnuson J."/>
            <person name="Mondo S."/>
            <person name="Nolan M."/>
            <person name="Ohm R."/>
            <person name="Pangilinan J."/>
            <person name="Park H.-J.H."/>
            <person name="Ramirez L."/>
            <person name="Alfaro M."/>
            <person name="Sun H."/>
            <person name="Tritt A."/>
            <person name="Yoshinaga Y."/>
            <person name="Zwiers L.-H.L."/>
            <person name="Turgeon B.G."/>
            <person name="Goodwin S.B."/>
            <person name="Spatafora J.W."/>
            <person name="Crous P.W."/>
            <person name="Grigoriev I.V."/>
        </authorList>
    </citation>
    <scope>NUCLEOTIDE SEQUENCE [LARGE SCALE GENOMIC DNA]</scope>
    <source>
        <strain evidence="2 3">CBS 611.86</strain>
    </source>
</reference>
<dbReference type="AlphaFoldDB" id="A0A7C8IEF5"/>
<dbReference type="EMBL" id="JAADJZ010000012">
    <property type="protein sequence ID" value="KAF2871067.1"/>
    <property type="molecule type" value="Genomic_DNA"/>
</dbReference>
<evidence type="ECO:0000313" key="3">
    <source>
        <dbReference type="Proteomes" id="UP000481861"/>
    </source>
</evidence>
<proteinExistence type="predicted"/>
<gene>
    <name evidence="2" type="ORF">BDV95DRAFT_607350</name>
</gene>
<sequence length="118" mass="12790">MPPRSQKKRSSAPTVAAEAAKRLRLSQRSLSPREALASQATKSPSELAWETQFLESQPKAEIAAPTEGSHAGTRSIADDAGAGRSTWETDGADHFDGIDWERLKQYMKPVKAPTGKKS</sequence>
<feature type="region of interest" description="Disordered" evidence="1">
    <location>
        <begin position="1"/>
        <end position="94"/>
    </location>
</feature>
<protein>
    <submittedName>
        <fullName evidence="2">Uncharacterized protein</fullName>
    </submittedName>
</protein>
<dbReference type="OrthoDB" id="3765226at2759"/>
<keyword evidence="3" id="KW-1185">Reference proteome</keyword>
<feature type="compositionally biased region" description="Basic residues" evidence="1">
    <location>
        <begin position="1"/>
        <end position="10"/>
    </location>
</feature>
<accession>A0A7C8IEF5</accession>
<organism evidence="2 3">
    <name type="scientific">Massariosphaeria phaeospora</name>
    <dbReference type="NCBI Taxonomy" id="100035"/>
    <lineage>
        <taxon>Eukaryota</taxon>
        <taxon>Fungi</taxon>
        <taxon>Dikarya</taxon>
        <taxon>Ascomycota</taxon>
        <taxon>Pezizomycotina</taxon>
        <taxon>Dothideomycetes</taxon>
        <taxon>Pleosporomycetidae</taxon>
        <taxon>Pleosporales</taxon>
        <taxon>Pleosporales incertae sedis</taxon>
        <taxon>Massariosphaeria</taxon>
    </lineage>
</organism>
<evidence type="ECO:0000256" key="1">
    <source>
        <dbReference type="SAM" id="MobiDB-lite"/>
    </source>
</evidence>